<feature type="domain" description="BON" evidence="2">
    <location>
        <begin position="123"/>
        <end position="190"/>
    </location>
</feature>
<gene>
    <name evidence="3" type="ORF">IOQ59_04680</name>
</gene>
<evidence type="ECO:0000313" key="3">
    <source>
        <dbReference type="EMBL" id="MBE9396554.1"/>
    </source>
</evidence>
<proteinExistence type="predicted"/>
<organism evidence="3 4">
    <name type="scientific">Pontibacterium sinense</name>
    <dbReference type="NCBI Taxonomy" id="2781979"/>
    <lineage>
        <taxon>Bacteria</taxon>
        <taxon>Pseudomonadati</taxon>
        <taxon>Pseudomonadota</taxon>
        <taxon>Gammaproteobacteria</taxon>
        <taxon>Oceanospirillales</taxon>
        <taxon>Oceanospirillaceae</taxon>
        <taxon>Pontibacterium</taxon>
    </lineage>
</organism>
<dbReference type="AlphaFoldDB" id="A0A8J7JYK2"/>
<dbReference type="SMART" id="SM00749">
    <property type="entry name" value="BON"/>
    <property type="match status" value="2"/>
</dbReference>
<dbReference type="Pfam" id="PF04972">
    <property type="entry name" value="BON"/>
    <property type="match status" value="2"/>
</dbReference>
<dbReference type="InterPro" id="IPR007055">
    <property type="entry name" value="BON_dom"/>
</dbReference>
<keyword evidence="4" id="KW-1185">Reference proteome</keyword>
<evidence type="ECO:0000313" key="4">
    <source>
        <dbReference type="Proteomes" id="UP000640333"/>
    </source>
</evidence>
<dbReference type="Gene3D" id="3.30.1340.30">
    <property type="match status" value="1"/>
</dbReference>
<dbReference type="PROSITE" id="PS50914">
    <property type="entry name" value="BON"/>
    <property type="match status" value="2"/>
</dbReference>
<name>A0A8J7JYK2_9GAMM</name>
<dbReference type="PANTHER" id="PTHR34606">
    <property type="entry name" value="BON DOMAIN-CONTAINING PROTEIN"/>
    <property type="match status" value="1"/>
</dbReference>
<comment type="caution">
    <text evidence="3">The sequence shown here is derived from an EMBL/GenBank/DDBJ whole genome shotgun (WGS) entry which is preliminary data.</text>
</comment>
<sequence>MNTKIIITALICALPLTGCSNLISAGREEPIQEDYGSRTVGSYVDDEVIETKANVNLLEVREQLQGASVGVTSFNGIVLLTGQAPSEEVRSFAEQIVANVRKVRRVHNEMNISGSSSTLKGANDVWLTLKTKSQLLVDEGVPGHRIKVVTENGTVYLMGLVTQSEADAAVNIVSGLGGVEKIVKIFEYID</sequence>
<dbReference type="InterPro" id="IPR051686">
    <property type="entry name" value="Lipoprotein_DolP"/>
</dbReference>
<protein>
    <submittedName>
        <fullName evidence="3">BON domain-containing protein</fullName>
    </submittedName>
</protein>
<dbReference type="Proteomes" id="UP000640333">
    <property type="component" value="Unassembled WGS sequence"/>
</dbReference>
<reference evidence="3" key="1">
    <citation type="submission" date="2020-10" db="EMBL/GenBank/DDBJ databases">
        <title>Bacterium isolated from coastal waters sediment.</title>
        <authorList>
            <person name="Chen R.-J."/>
            <person name="Lu D.-C."/>
            <person name="Zhu K.-L."/>
            <person name="Du Z.-J."/>
        </authorList>
    </citation>
    <scope>NUCLEOTIDE SEQUENCE</scope>
    <source>
        <strain evidence="3">N1Y112</strain>
    </source>
</reference>
<keyword evidence="1" id="KW-0732">Signal</keyword>
<dbReference type="PANTHER" id="PTHR34606:SF4">
    <property type="entry name" value="OUTER MEMBRANE LIPOPROTEIN DOLP"/>
    <property type="match status" value="1"/>
</dbReference>
<dbReference type="RefSeq" id="WP_193952100.1">
    <property type="nucleotide sequence ID" value="NZ_JADEYS010000003.1"/>
</dbReference>
<evidence type="ECO:0000256" key="1">
    <source>
        <dbReference type="ARBA" id="ARBA00022729"/>
    </source>
</evidence>
<dbReference type="EMBL" id="JADEYS010000003">
    <property type="protein sequence ID" value="MBE9396554.1"/>
    <property type="molecule type" value="Genomic_DNA"/>
</dbReference>
<dbReference type="InterPro" id="IPR014004">
    <property type="entry name" value="Transpt-assoc_nodulatn_dom_bac"/>
</dbReference>
<evidence type="ECO:0000259" key="2">
    <source>
        <dbReference type="PROSITE" id="PS50914"/>
    </source>
</evidence>
<accession>A0A8J7JYK2</accession>
<feature type="domain" description="BON" evidence="2">
    <location>
        <begin position="45"/>
        <end position="114"/>
    </location>
</feature>